<proteinExistence type="predicted"/>
<sequence length="136" mass="14067">MFDSEPFISIEASWGLLTVMHCCQLYTNFGTPTCPSYLLIKSYQDGRWAGGDAEEDTTVAVTTGTRIMAATGARGETPVEAGVGAGAATGNGVGAMSEGVHTGRTGTGIMARAGGGGQSSGGHNPYNQRPSHYDRY</sequence>
<organism evidence="2 3">
    <name type="scientific">Umbra pygmaea</name>
    <name type="common">Eastern mudminnow</name>
    <dbReference type="NCBI Taxonomy" id="75934"/>
    <lineage>
        <taxon>Eukaryota</taxon>
        <taxon>Metazoa</taxon>
        <taxon>Chordata</taxon>
        <taxon>Craniata</taxon>
        <taxon>Vertebrata</taxon>
        <taxon>Euteleostomi</taxon>
        <taxon>Actinopterygii</taxon>
        <taxon>Neopterygii</taxon>
        <taxon>Teleostei</taxon>
        <taxon>Protacanthopterygii</taxon>
        <taxon>Esociformes</taxon>
        <taxon>Umbridae</taxon>
        <taxon>Umbra</taxon>
    </lineage>
</organism>
<gene>
    <name evidence="2" type="ORF">UPYG_G00089110</name>
</gene>
<dbReference type="AlphaFoldDB" id="A0ABD0XZS2"/>
<comment type="caution">
    <text evidence="2">The sequence shown here is derived from an EMBL/GenBank/DDBJ whole genome shotgun (WGS) entry which is preliminary data.</text>
</comment>
<keyword evidence="3" id="KW-1185">Reference proteome</keyword>
<feature type="region of interest" description="Disordered" evidence="1">
    <location>
        <begin position="111"/>
        <end position="136"/>
    </location>
</feature>
<reference evidence="2 3" key="1">
    <citation type="submission" date="2024-06" db="EMBL/GenBank/DDBJ databases">
        <authorList>
            <person name="Pan Q."/>
            <person name="Wen M."/>
            <person name="Jouanno E."/>
            <person name="Zahm M."/>
            <person name="Klopp C."/>
            <person name="Cabau C."/>
            <person name="Louis A."/>
            <person name="Berthelot C."/>
            <person name="Parey E."/>
            <person name="Roest Crollius H."/>
            <person name="Montfort J."/>
            <person name="Robinson-Rechavi M."/>
            <person name="Bouchez O."/>
            <person name="Lampietro C."/>
            <person name="Lopez Roques C."/>
            <person name="Donnadieu C."/>
            <person name="Postlethwait J."/>
            <person name="Bobe J."/>
            <person name="Verreycken H."/>
            <person name="Guiguen Y."/>
        </authorList>
    </citation>
    <scope>NUCLEOTIDE SEQUENCE [LARGE SCALE GENOMIC DNA]</scope>
    <source>
        <strain evidence="2">Up_M1</strain>
        <tissue evidence="2">Testis</tissue>
    </source>
</reference>
<evidence type="ECO:0000256" key="1">
    <source>
        <dbReference type="SAM" id="MobiDB-lite"/>
    </source>
</evidence>
<dbReference type="Proteomes" id="UP001557470">
    <property type="component" value="Unassembled WGS sequence"/>
</dbReference>
<evidence type="ECO:0000313" key="3">
    <source>
        <dbReference type="Proteomes" id="UP001557470"/>
    </source>
</evidence>
<evidence type="ECO:0000313" key="2">
    <source>
        <dbReference type="EMBL" id="KAL1007616.1"/>
    </source>
</evidence>
<name>A0ABD0XZS2_UMBPY</name>
<protein>
    <submittedName>
        <fullName evidence="2">Uncharacterized protein</fullName>
    </submittedName>
</protein>
<dbReference type="EMBL" id="JAGEUA010000002">
    <property type="protein sequence ID" value="KAL1007616.1"/>
    <property type="molecule type" value="Genomic_DNA"/>
</dbReference>
<accession>A0ABD0XZS2</accession>